<dbReference type="SUPFAM" id="SSF56300">
    <property type="entry name" value="Metallo-dependent phosphatases"/>
    <property type="match status" value="1"/>
</dbReference>
<name>A0A931HD40_9SPHN</name>
<sequence>MSKPHLDETLKQWATPRQIEYIDAVNLHGSARKAAAALGVNKSAVQNAIHSIKAKAAVQGYSPEHTLTEVVAPGYVGRGHSTMYRVDPETGEKAPILQWVKTRADEDARARIVEEAFAAMAGDLPRLAPVKPPRLTSAALCNLYTMTDCHVGMLAWHREGGADWDLRIAERVLSGCFEKMVEASPAADTCIINQLGDWLHQDSIEAVTPTSRHLLDADGRFPKVVQASLRILRRMIDVALRRHNRVIVVMAEGNHDITSSIWLRVMFAALYENEPRVEVDDSSLPYYVHRHGATMLGFHHGHLKKNDQLPGLFAAQFPKIWGETTKRYAHCGHRHHESVKEHAGMKVIQHPTLAARDAHAARGGWLSERQVTGYTYHVEHGQVGSVTVTPEMLG</sequence>
<dbReference type="Proteomes" id="UP000617634">
    <property type="component" value="Unassembled WGS sequence"/>
</dbReference>
<protein>
    <recommendedName>
        <fullName evidence="3">Winged helix-turn-helix domain-containing protein</fullName>
    </recommendedName>
</protein>
<reference evidence="1" key="1">
    <citation type="submission" date="2020-11" db="EMBL/GenBank/DDBJ databases">
        <title>Novosphingobium aureum sp. nov., a marine bacterium isolated from sediment of a salt flat.</title>
        <authorList>
            <person name="Yoo Y."/>
            <person name="Kim J.-J."/>
        </authorList>
    </citation>
    <scope>NUCLEOTIDE SEQUENCE</scope>
    <source>
        <strain evidence="1">YJ-S2-02</strain>
    </source>
</reference>
<dbReference type="RefSeq" id="WP_197163328.1">
    <property type="nucleotide sequence ID" value="NZ_JADZGI010000001.1"/>
</dbReference>
<gene>
    <name evidence="1" type="ORF">I5E68_09850</name>
</gene>
<dbReference type="EMBL" id="JADZGI010000001">
    <property type="protein sequence ID" value="MBH0113248.1"/>
    <property type="molecule type" value="Genomic_DNA"/>
</dbReference>
<keyword evidence="2" id="KW-1185">Reference proteome</keyword>
<organism evidence="1 2">
    <name type="scientific">Novosphingobium aureum</name>
    <dbReference type="NCBI Taxonomy" id="2792964"/>
    <lineage>
        <taxon>Bacteria</taxon>
        <taxon>Pseudomonadati</taxon>
        <taxon>Pseudomonadota</taxon>
        <taxon>Alphaproteobacteria</taxon>
        <taxon>Sphingomonadales</taxon>
        <taxon>Sphingomonadaceae</taxon>
        <taxon>Novosphingobium</taxon>
    </lineage>
</organism>
<proteinExistence type="predicted"/>
<evidence type="ECO:0008006" key="3">
    <source>
        <dbReference type="Google" id="ProtNLM"/>
    </source>
</evidence>
<dbReference type="AlphaFoldDB" id="A0A931HD40"/>
<evidence type="ECO:0000313" key="1">
    <source>
        <dbReference type="EMBL" id="MBH0113248.1"/>
    </source>
</evidence>
<accession>A0A931HD40</accession>
<evidence type="ECO:0000313" key="2">
    <source>
        <dbReference type="Proteomes" id="UP000617634"/>
    </source>
</evidence>
<comment type="caution">
    <text evidence="1">The sequence shown here is derived from an EMBL/GenBank/DDBJ whole genome shotgun (WGS) entry which is preliminary data.</text>
</comment>
<dbReference type="InterPro" id="IPR029052">
    <property type="entry name" value="Metallo-depent_PP-like"/>
</dbReference>